<dbReference type="AlphaFoldDB" id="A0A848H4K6"/>
<keyword evidence="6" id="KW-1185">Reference proteome</keyword>
<evidence type="ECO:0000256" key="3">
    <source>
        <dbReference type="ARBA" id="ARBA00023163"/>
    </source>
</evidence>
<evidence type="ECO:0000313" key="6">
    <source>
        <dbReference type="Proteomes" id="UP000541185"/>
    </source>
</evidence>
<dbReference type="Pfam" id="PF00392">
    <property type="entry name" value="GntR"/>
    <property type="match status" value="1"/>
</dbReference>
<dbReference type="SUPFAM" id="SSF48008">
    <property type="entry name" value="GntR ligand-binding domain-like"/>
    <property type="match status" value="1"/>
</dbReference>
<dbReference type="PANTHER" id="PTHR43537:SF49">
    <property type="entry name" value="TRANSCRIPTIONAL REGULATORY PROTEIN"/>
    <property type="match status" value="1"/>
</dbReference>
<dbReference type="PANTHER" id="PTHR43537">
    <property type="entry name" value="TRANSCRIPTIONAL REGULATOR, GNTR FAMILY"/>
    <property type="match status" value="1"/>
</dbReference>
<feature type="domain" description="HTH gntR-type" evidence="4">
    <location>
        <begin position="12"/>
        <end position="79"/>
    </location>
</feature>
<comment type="caution">
    <text evidence="5">The sequence shown here is derived from an EMBL/GenBank/DDBJ whole genome shotgun (WGS) entry which is preliminary data.</text>
</comment>
<dbReference type="SUPFAM" id="SSF46785">
    <property type="entry name" value="Winged helix' DNA-binding domain"/>
    <property type="match status" value="1"/>
</dbReference>
<proteinExistence type="predicted"/>
<dbReference type="InterPro" id="IPR036388">
    <property type="entry name" value="WH-like_DNA-bd_sf"/>
</dbReference>
<dbReference type="CDD" id="cd07377">
    <property type="entry name" value="WHTH_GntR"/>
    <property type="match status" value="1"/>
</dbReference>
<dbReference type="PROSITE" id="PS50949">
    <property type="entry name" value="HTH_GNTR"/>
    <property type="match status" value="1"/>
</dbReference>
<dbReference type="PRINTS" id="PR00035">
    <property type="entry name" value="HTHGNTR"/>
</dbReference>
<evidence type="ECO:0000259" key="4">
    <source>
        <dbReference type="PROSITE" id="PS50949"/>
    </source>
</evidence>
<dbReference type="RefSeq" id="WP_169418567.1">
    <property type="nucleotide sequence ID" value="NZ_JABBFX010000001.1"/>
</dbReference>
<protein>
    <submittedName>
        <fullName evidence="5">GntR family transcriptional regulator</fullName>
    </submittedName>
</protein>
<evidence type="ECO:0000256" key="1">
    <source>
        <dbReference type="ARBA" id="ARBA00023015"/>
    </source>
</evidence>
<keyword evidence="2" id="KW-0238">DNA-binding</keyword>
<dbReference type="EMBL" id="JABBFX010000001">
    <property type="protein sequence ID" value="NML44439.1"/>
    <property type="molecule type" value="Genomic_DNA"/>
</dbReference>
<dbReference type="Gene3D" id="1.20.120.530">
    <property type="entry name" value="GntR ligand-binding domain-like"/>
    <property type="match status" value="1"/>
</dbReference>
<dbReference type="InterPro" id="IPR008920">
    <property type="entry name" value="TF_FadR/GntR_C"/>
</dbReference>
<dbReference type="SMART" id="SM00895">
    <property type="entry name" value="FCD"/>
    <property type="match status" value="1"/>
</dbReference>
<reference evidence="5 6" key="1">
    <citation type="submission" date="2020-04" db="EMBL/GenBank/DDBJ databases">
        <title>Ramlibacter sp. G-1-2-2 isolated from soil.</title>
        <authorList>
            <person name="Dahal R.H."/>
        </authorList>
    </citation>
    <scope>NUCLEOTIDE SEQUENCE [LARGE SCALE GENOMIC DNA]</scope>
    <source>
        <strain evidence="5 6">G-1-2-2</strain>
    </source>
</reference>
<evidence type="ECO:0000313" key="5">
    <source>
        <dbReference type="EMBL" id="NML44439.1"/>
    </source>
</evidence>
<gene>
    <name evidence="5" type="ORF">HHL11_11805</name>
</gene>
<organism evidence="5 6">
    <name type="scientific">Ramlibacter agri</name>
    <dbReference type="NCBI Taxonomy" id="2728837"/>
    <lineage>
        <taxon>Bacteria</taxon>
        <taxon>Pseudomonadati</taxon>
        <taxon>Pseudomonadota</taxon>
        <taxon>Betaproteobacteria</taxon>
        <taxon>Burkholderiales</taxon>
        <taxon>Comamonadaceae</taxon>
        <taxon>Ramlibacter</taxon>
    </lineage>
</organism>
<name>A0A848H4K6_9BURK</name>
<dbReference type="Gene3D" id="1.10.10.10">
    <property type="entry name" value="Winged helix-like DNA-binding domain superfamily/Winged helix DNA-binding domain"/>
    <property type="match status" value="1"/>
</dbReference>
<keyword evidence="3" id="KW-0804">Transcription</keyword>
<keyword evidence="1" id="KW-0805">Transcription regulation</keyword>
<dbReference type="InterPro" id="IPR000524">
    <property type="entry name" value="Tscrpt_reg_HTH_GntR"/>
</dbReference>
<accession>A0A848H4K6</accession>
<dbReference type="Proteomes" id="UP000541185">
    <property type="component" value="Unassembled WGS sequence"/>
</dbReference>
<dbReference type="GO" id="GO:0003677">
    <property type="term" value="F:DNA binding"/>
    <property type="evidence" value="ECO:0007669"/>
    <property type="project" value="UniProtKB-KW"/>
</dbReference>
<evidence type="ECO:0000256" key="2">
    <source>
        <dbReference type="ARBA" id="ARBA00023125"/>
    </source>
</evidence>
<dbReference type="InterPro" id="IPR011711">
    <property type="entry name" value="GntR_C"/>
</dbReference>
<dbReference type="GO" id="GO:0003700">
    <property type="term" value="F:DNA-binding transcription factor activity"/>
    <property type="evidence" value="ECO:0007669"/>
    <property type="project" value="InterPro"/>
</dbReference>
<dbReference type="Pfam" id="PF07729">
    <property type="entry name" value="FCD"/>
    <property type="match status" value="1"/>
</dbReference>
<sequence length="233" mass="26469">MSSEDDLGGAWEPVADHVLLRLRDAILGGEIPPGAKISEPEMAKKYGVSRAPLREAIRRLEERSLVTRIPRQGARVVVLDAKKVNDIFQLREAIEGMAAREAALNITPEEIAKLREALERQRVATEMAADGGYPFKSLDTDYHSAIVRASRNEFLIKFLSEDYHGLIDLCRRQQRRRPERTLRSMFEHQRIVDALADRDPELAELTMRRHVARAKQDILQNMSIPQADQGDKP</sequence>
<dbReference type="InterPro" id="IPR036390">
    <property type="entry name" value="WH_DNA-bd_sf"/>
</dbReference>
<dbReference type="SMART" id="SM00345">
    <property type="entry name" value="HTH_GNTR"/>
    <property type="match status" value="1"/>
</dbReference>